<dbReference type="PRINTS" id="PR00045">
    <property type="entry name" value="SIGMA54FCT"/>
</dbReference>
<dbReference type="InterPro" id="IPR038709">
    <property type="entry name" value="RpoN_core-bd_sf"/>
</dbReference>
<evidence type="ECO:0000256" key="7">
    <source>
        <dbReference type="ARBA" id="ARBA00023125"/>
    </source>
</evidence>
<organism evidence="12 13">
    <name type="scientific">Tenacibaculum caenipelagi</name>
    <dbReference type="NCBI Taxonomy" id="1325435"/>
    <lineage>
        <taxon>Bacteria</taxon>
        <taxon>Pseudomonadati</taxon>
        <taxon>Bacteroidota</taxon>
        <taxon>Flavobacteriia</taxon>
        <taxon>Flavobacteriales</taxon>
        <taxon>Flavobacteriaceae</taxon>
        <taxon>Tenacibaculum</taxon>
    </lineage>
</organism>
<evidence type="ECO:0000256" key="6">
    <source>
        <dbReference type="ARBA" id="ARBA00023082"/>
    </source>
</evidence>
<accession>A0A4R6TAI6</accession>
<dbReference type="InterPro" id="IPR007634">
    <property type="entry name" value="RNA_pol_sigma_54_DNA-bd"/>
</dbReference>
<dbReference type="PANTHER" id="PTHR32248">
    <property type="entry name" value="RNA POLYMERASE SIGMA-54 FACTOR"/>
    <property type="match status" value="1"/>
</dbReference>
<proteinExistence type="inferred from homology"/>
<dbReference type="PIRSF" id="PIRSF000774">
    <property type="entry name" value="RpoN"/>
    <property type="match status" value="1"/>
</dbReference>
<comment type="similarity">
    <text evidence="1">Belongs to the sigma-54 factor family.</text>
</comment>
<evidence type="ECO:0000256" key="2">
    <source>
        <dbReference type="ARBA" id="ARBA00022478"/>
    </source>
</evidence>
<keyword evidence="2" id="KW-0240">DNA-directed RNA polymerase</keyword>
<dbReference type="Pfam" id="PF04552">
    <property type="entry name" value="Sigma54_DBD"/>
    <property type="match status" value="1"/>
</dbReference>
<evidence type="ECO:0000256" key="9">
    <source>
        <dbReference type="SAM" id="MobiDB-lite"/>
    </source>
</evidence>
<reference evidence="12 13" key="1">
    <citation type="submission" date="2019-03" db="EMBL/GenBank/DDBJ databases">
        <title>Genomic Encyclopedia of Type Strains, Phase III (KMG-III): the genomes of soil and plant-associated and newly described type strains.</title>
        <authorList>
            <person name="Whitman W."/>
        </authorList>
    </citation>
    <scope>NUCLEOTIDE SEQUENCE [LARGE SCALE GENOMIC DNA]</scope>
    <source>
        <strain evidence="12 13">CECT 8283</strain>
    </source>
</reference>
<keyword evidence="7" id="KW-0238">DNA-binding</keyword>
<comment type="caution">
    <text evidence="12">The sequence shown here is derived from an EMBL/GenBank/DDBJ whole genome shotgun (WGS) entry which is preliminary data.</text>
</comment>
<keyword evidence="5" id="KW-0805">Transcription regulation</keyword>
<feature type="region of interest" description="Disordered" evidence="9">
    <location>
        <begin position="54"/>
        <end position="85"/>
    </location>
</feature>
<evidence type="ECO:0000256" key="8">
    <source>
        <dbReference type="ARBA" id="ARBA00023163"/>
    </source>
</evidence>
<dbReference type="GO" id="GO:0001216">
    <property type="term" value="F:DNA-binding transcription activator activity"/>
    <property type="evidence" value="ECO:0007669"/>
    <property type="project" value="InterPro"/>
</dbReference>
<dbReference type="GO" id="GO:0000428">
    <property type="term" value="C:DNA-directed RNA polymerase complex"/>
    <property type="evidence" value="ECO:0007669"/>
    <property type="project" value="UniProtKB-KW"/>
</dbReference>
<keyword evidence="4" id="KW-0548">Nucleotidyltransferase</keyword>
<dbReference type="AlphaFoldDB" id="A0A4R6TAI6"/>
<keyword evidence="6" id="KW-0731">Sigma factor</keyword>
<protein>
    <submittedName>
        <fullName evidence="12">RNA polymerase RpoN-/SigL-like sigma 54 subunit</fullName>
    </submittedName>
</protein>
<dbReference type="PROSITE" id="PS50044">
    <property type="entry name" value="SIGMA54_3"/>
    <property type="match status" value="1"/>
</dbReference>
<dbReference type="GO" id="GO:0003677">
    <property type="term" value="F:DNA binding"/>
    <property type="evidence" value="ECO:0007669"/>
    <property type="project" value="UniProtKB-KW"/>
</dbReference>
<dbReference type="Gene3D" id="1.10.10.1330">
    <property type="entry name" value="RNA polymerase sigma-54 factor, core-binding domain"/>
    <property type="match status" value="1"/>
</dbReference>
<dbReference type="InterPro" id="IPR000394">
    <property type="entry name" value="RNA_pol_sigma_54"/>
</dbReference>
<dbReference type="InterPro" id="IPR007046">
    <property type="entry name" value="RNA_pol_sigma_54_core-bd"/>
</dbReference>
<dbReference type="PROSITE" id="PS00718">
    <property type="entry name" value="SIGMA54_2"/>
    <property type="match status" value="1"/>
</dbReference>
<dbReference type="Pfam" id="PF00309">
    <property type="entry name" value="Sigma54_AID"/>
    <property type="match status" value="1"/>
</dbReference>
<gene>
    <name evidence="12" type="ORF">DFQ07_2995</name>
</gene>
<evidence type="ECO:0000259" key="11">
    <source>
        <dbReference type="Pfam" id="PF04963"/>
    </source>
</evidence>
<feature type="domain" description="RNA polymerase sigma factor 54 core-binding" evidence="11">
    <location>
        <begin position="126"/>
        <end position="318"/>
    </location>
</feature>
<dbReference type="EMBL" id="SNYH01000007">
    <property type="protein sequence ID" value="TDQ21899.1"/>
    <property type="molecule type" value="Genomic_DNA"/>
</dbReference>
<evidence type="ECO:0000256" key="4">
    <source>
        <dbReference type="ARBA" id="ARBA00022695"/>
    </source>
</evidence>
<feature type="domain" description="RNA polymerase sigma factor 54 DNA-binding" evidence="10">
    <location>
        <begin position="341"/>
        <end position="498"/>
    </location>
</feature>
<dbReference type="Gene3D" id="1.10.10.60">
    <property type="entry name" value="Homeodomain-like"/>
    <property type="match status" value="1"/>
</dbReference>
<evidence type="ECO:0000313" key="13">
    <source>
        <dbReference type="Proteomes" id="UP000295390"/>
    </source>
</evidence>
<keyword evidence="13" id="KW-1185">Reference proteome</keyword>
<dbReference type="GO" id="GO:0016779">
    <property type="term" value="F:nucleotidyltransferase activity"/>
    <property type="evidence" value="ECO:0007669"/>
    <property type="project" value="UniProtKB-KW"/>
</dbReference>
<evidence type="ECO:0000256" key="3">
    <source>
        <dbReference type="ARBA" id="ARBA00022679"/>
    </source>
</evidence>
<dbReference type="GO" id="GO:0016987">
    <property type="term" value="F:sigma factor activity"/>
    <property type="evidence" value="ECO:0007669"/>
    <property type="project" value="UniProtKB-KW"/>
</dbReference>
<dbReference type="Pfam" id="PF04963">
    <property type="entry name" value="Sigma54_CBD"/>
    <property type="match status" value="1"/>
</dbReference>
<keyword evidence="3" id="KW-0808">Transferase</keyword>
<keyword evidence="8" id="KW-0804">Transcription</keyword>
<dbReference type="GO" id="GO:0006352">
    <property type="term" value="P:DNA-templated transcription initiation"/>
    <property type="evidence" value="ECO:0007669"/>
    <property type="project" value="InterPro"/>
</dbReference>
<dbReference type="Proteomes" id="UP000295390">
    <property type="component" value="Unassembled WGS sequence"/>
</dbReference>
<evidence type="ECO:0000256" key="1">
    <source>
        <dbReference type="ARBA" id="ARBA00008798"/>
    </source>
</evidence>
<dbReference type="NCBIfam" id="TIGR02395">
    <property type="entry name" value="rpoN_sigma"/>
    <property type="match status" value="1"/>
</dbReference>
<evidence type="ECO:0000259" key="10">
    <source>
        <dbReference type="Pfam" id="PF04552"/>
    </source>
</evidence>
<evidence type="ECO:0000313" key="12">
    <source>
        <dbReference type="EMBL" id="TDQ21899.1"/>
    </source>
</evidence>
<dbReference type="PANTHER" id="PTHR32248:SF4">
    <property type="entry name" value="RNA POLYMERASE SIGMA-54 FACTOR"/>
    <property type="match status" value="1"/>
</dbReference>
<name>A0A4R6TAI6_9FLAO</name>
<sequence>MAIFFVLFHIFVHMLKQSLHQKLLQKLSPQQIQLMKLIQLPTQAFEERLKQEIEENPALDTGKEESDNFEDTLTNDVDYDDSGNEKIDAEDINIDEYLSDDEFPSYKTQTNNYSPDDEEKHVPYAAGTTFHQSLSNQLNTFRINDEERAIAEFLVGSIDDSGYIRREIIDLVDDLAFTQNIFTTEEKVKNVLINVVQKLDPTGVGALDLKECLIIQLKAKKENESRVLAIRILEDAFDHFVKKHYKKLLEKFSISEEQLKNAITEISKLNPKPGSSYAGNNKIAEQIVPDFSIRIIDGNLDLTLNSRNAPELHVSREYSNMLKGYQDSKEKSKSQKDAVLFIKQKLDAAKWFIDAIKQRQQTLLITMNAIMHRQEEYFLTGDERKLKPMILKDIADEISMDVSTVSRVANSKYVSTPYGTKLIKEFFSESMKNDQGEDVSTKEIKKILETVISEEDKRKPLTDEKLSAILKEKGYPIARRTVAKYREQLDIPVARLRKEI</sequence>
<evidence type="ECO:0000256" key="5">
    <source>
        <dbReference type="ARBA" id="ARBA00023015"/>
    </source>
</evidence>